<dbReference type="AlphaFoldDB" id="A0A1I3LZZ5"/>
<organism evidence="1 2">
    <name type="scientific">Nocardioides psychrotolerans</name>
    <dbReference type="NCBI Taxonomy" id="1005945"/>
    <lineage>
        <taxon>Bacteria</taxon>
        <taxon>Bacillati</taxon>
        <taxon>Actinomycetota</taxon>
        <taxon>Actinomycetes</taxon>
        <taxon>Propionibacteriales</taxon>
        <taxon>Nocardioidaceae</taxon>
        <taxon>Nocardioides</taxon>
    </lineage>
</organism>
<protein>
    <submittedName>
        <fullName evidence="1">Uncharacterized protein</fullName>
    </submittedName>
</protein>
<dbReference type="OrthoDB" id="3773711at2"/>
<gene>
    <name evidence="1" type="ORF">SAMN05216561_114145</name>
</gene>
<dbReference type="RefSeq" id="WP_091115570.1">
    <property type="nucleotide sequence ID" value="NZ_BKAF01000017.1"/>
</dbReference>
<name>A0A1I3LZZ5_9ACTN</name>
<evidence type="ECO:0000313" key="1">
    <source>
        <dbReference type="EMBL" id="SFI90247.1"/>
    </source>
</evidence>
<accession>A0A1I3LZZ5</accession>
<evidence type="ECO:0000313" key="2">
    <source>
        <dbReference type="Proteomes" id="UP000198649"/>
    </source>
</evidence>
<proteinExistence type="predicted"/>
<dbReference type="Proteomes" id="UP000198649">
    <property type="component" value="Unassembled WGS sequence"/>
</dbReference>
<sequence length="175" mass="19055">MTWTTFRNRGELLRLVTTAADDRRNGTLPMDLDGVAATFGDELTLLAALQLKWHTRLAGSIERALVDQPMDLDEAIERAWGETADTLPGIRMILDHYRVEPLDDAMAEAMTKATRKEHVMLAVMAGRSSVGDATSAGVGARLEEAARLRHHGAPAVVLHPARPSLLERLKAVVAA</sequence>
<keyword evidence="2" id="KW-1185">Reference proteome</keyword>
<dbReference type="EMBL" id="FOQG01000014">
    <property type="protein sequence ID" value="SFI90247.1"/>
    <property type="molecule type" value="Genomic_DNA"/>
</dbReference>
<dbReference type="STRING" id="1005945.SAMN05216561_114145"/>
<reference evidence="1 2" key="1">
    <citation type="submission" date="2016-10" db="EMBL/GenBank/DDBJ databases">
        <authorList>
            <person name="de Groot N.N."/>
        </authorList>
    </citation>
    <scope>NUCLEOTIDE SEQUENCE [LARGE SCALE GENOMIC DNA]</scope>
    <source>
        <strain evidence="1 2">CGMCC 1.11156</strain>
    </source>
</reference>